<evidence type="ECO:0000313" key="3">
    <source>
        <dbReference type="Proteomes" id="UP000596742"/>
    </source>
</evidence>
<dbReference type="InterPro" id="IPR002182">
    <property type="entry name" value="NB-ARC"/>
</dbReference>
<dbReference type="Gene3D" id="3.40.50.300">
    <property type="entry name" value="P-loop containing nucleotide triphosphate hydrolases"/>
    <property type="match status" value="1"/>
</dbReference>
<comment type="caution">
    <text evidence="2">The sequence shown here is derived from an EMBL/GenBank/DDBJ whole genome shotgun (WGS) entry which is preliminary data.</text>
</comment>
<dbReference type="InterPro" id="IPR027417">
    <property type="entry name" value="P-loop_NTPase"/>
</dbReference>
<gene>
    <name evidence="2" type="ORF">MGAL_10B073957</name>
</gene>
<evidence type="ECO:0000313" key="2">
    <source>
        <dbReference type="EMBL" id="VDI63304.1"/>
    </source>
</evidence>
<dbReference type="OrthoDB" id="6057525at2759"/>
<feature type="domain" description="NB-ARC" evidence="1">
    <location>
        <begin position="238"/>
        <end position="411"/>
    </location>
</feature>
<evidence type="ECO:0000259" key="1">
    <source>
        <dbReference type="Pfam" id="PF00931"/>
    </source>
</evidence>
<reference evidence="2" key="1">
    <citation type="submission" date="2018-11" db="EMBL/GenBank/DDBJ databases">
        <authorList>
            <person name="Alioto T."/>
            <person name="Alioto T."/>
        </authorList>
    </citation>
    <scope>NUCLEOTIDE SEQUENCE</scope>
</reference>
<organism evidence="2 3">
    <name type="scientific">Mytilus galloprovincialis</name>
    <name type="common">Mediterranean mussel</name>
    <dbReference type="NCBI Taxonomy" id="29158"/>
    <lineage>
        <taxon>Eukaryota</taxon>
        <taxon>Metazoa</taxon>
        <taxon>Spiralia</taxon>
        <taxon>Lophotrochozoa</taxon>
        <taxon>Mollusca</taxon>
        <taxon>Bivalvia</taxon>
        <taxon>Autobranchia</taxon>
        <taxon>Pteriomorphia</taxon>
        <taxon>Mytilida</taxon>
        <taxon>Mytiloidea</taxon>
        <taxon>Mytilidae</taxon>
        <taxon>Mytilinae</taxon>
        <taxon>Mytilus</taxon>
    </lineage>
</organism>
<keyword evidence="3" id="KW-1185">Reference proteome</keyword>
<sequence>MKLRAKIKCPKDLQRYHCLRTGSMPDRVNEICRKPVYNGNLDAEKCSNERFSPESTWTNEGDRCPYLKSNCSEEGQVTVRNELTYNDSWCRCDYTRGYDFITPPKDRCKCRPREEDCACYVKPCGSDEYSLSQDYDCYQRKSHIEIAICPEIATHRKEEKESKIMTMVPENSEKEEMRLRAKNIALQQKRNYRHTEPATLDATMLDDNRPRKKKIFHQLNDMMVVSHFQHVNQLSEMEQINQDKDIQILIIRGQTGAGKTQAAYWFCKKFHREYSVVAKLTASDKSHFMTSLKNLATSLNIILQHKNDDMKMVESILTSIVTYLNNVIIESSFLILIDDVHVDYTESDPEFKLSEMVMKTISILREVNNLKLIITTTNPMLIDDCSLKCKEVVFKGMTVKECACFLKEYVYIEDDSNTDIENLIKNIGCLPITINSARRFMFKRKMHINKYIEIYRKMKDSENEGINEVVNCQKIPLEYIKKSLDDTLWKVIALFPYLDHKSIWPGLIEACCHHVCNDEAKAEKIIGKFRDYSLFQYLERPRQRIFRNTDDRKDIILSFHSETILTLKLIDNDNKINVSPDHDKLMFLLKMFCFEIDLDSRIDTTLERNLLLLNHAKVVLRLLEEADYDLTENEKVYMSYINYLLGKTILYQGTDIPLAHRHLMRSRTLCLEIVNEVSDLTSRRCPYLAAKKGTDTDKVPLMAYEGVEHGYKSLRSKTLDIEFVREFVLSKRRNKRDVHVIQQESGKPKMCMSNYLSEREHRKLAKCTPKLAMPIESLCKSFLSELMLHILHDNGRALDELMLISDNNEQINSACLFEVKTYKKFNNLIKCEKEFEEFPLLRYLAIERWEHDINFHQRSLDDIQSHMNNLKELLQDKSVHYFQFGVAKTLSSTLEHHNCNCYRLLIKCLLEKYKRSAESEMKEILEEGRKYVKILQEMLSKIDKDENAVKWVEMPKFYNQCANFLQLSGEEDDIKDAVEMYGKAIVIEENRQEYITRFLQEGYYGKVTCLLTQNKETEAKIIYDRLKYKLPTTSDFLMKMEDLFS</sequence>
<dbReference type="GO" id="GO:0043531">
    <property type="term" value="F:ADP binding"/>
    <property type="evidence" value="ECO:0007669"/>
    <property type="project" value="InterPro"/>
</dbReference>
<proteinExistence type="predicted"/>
<dbReference type="Proteomes" id="UP000596742">
    <property type="component" value="Unassembled WGS sequence"/>
</dbReference>
<protein>
    <recommendedName>
        <fullName evidence="1">NB-ARC domain-containing protein</fullName>
    </recommendedName>
</protein>
<name>A0A8B6GG70_MYTGA</name>
<accession>A0A8B6GG70</accession>
<dbReference type="AlphaFoldDB" id="A0A8B6GG70"/>
<dbReference type="EMBL" id="UYJE01008367">
    <property type="protein sequence ID" value="VDI63304.1"/>
    <property type="molecule type" value="Genomic_DNA"/>
</dbReference>
<dbReference type="Pfam" id="PF00931">
    <property type="entry name" value="NB-ARC"/>
    <property type="match status" value="1"/>
</dbReference>
<dbReference type="SUPFAM" id="SSF52540">
    <property type="entry name" value="P-loop containing nucleoside triphosphate hydrolases"/>
    <property type="match status" value="1"/>
</dbReference>